<comment type="caution">
    <text evidence="1">The sequence shown here is derived from an EMBL/GenBank/DDBJ whole genome shotgun (WGS) entry which is preliminary data.</text>
</comment>
<dbReference type="RefSeq" id="WP_150088914.1">
    <property type="nucleotide sequence ID" value="NZ_VWSF01000009.1"/>
</dbReference>
<gene>
    <name evidence="1" type="ORF">F0145_13330</name>
</gene>
<dbReference type="Gene3D" id="1.10.357.10">
    <property type="entry name" value="Tetracycline Repressor, domain 2"/>
    <property type="match status" value="1"/>
</dbReference>
<organism evidence="1 2">
    <name type="scientific">Adhaeribacter rhizoryzae</name>
    <dbReference type="NCBI Taxonomy" id="2607907"/>
    <lineage>
        <taxon>Bacteria</taxon>
        <taxon>Pseudomonadati</taxon>
        <taxon>Bacteroidota</taxon>
        <taxon>Cytophagia</taxon>
        <taxon>Cytophagales</taxon>
        <taxon>Hymenobacteraceae</taxon>
        <taxon>Adhaeribacter</taxon>
    </lineage>
</organism>
<dbReference type="AlphaFoldDB" id="A0A5M6DBW1"/>
<proteinExistence type="predicted"/>
<keyword evidence="2" id="KW-1185">Reference proteome</keyword>
<dbReference type="SUPFAM" id="SSF46689">
    <property type="entry name" value="Homeodomain-like"/>
    <property type="match status" value="1"/>
</dbReference>
<dbReference type="Proteomes" id="UP000323426">
    <property type="component" value="Unassembled WGS sequence"/>
</dbReference>
<dbReference type="InterPro" id="IPR036271">
    <property type="entry name" value="Tet_transcr_reg_TetR-rel_C_sf"/>
</dbReference>
<evidence type="ECO:0000313" key="1">
    <source>
        <dbReference type="EMBL" id="KAA5545031.1"/>
    </source>
</evidence>
<evidence type="ECO:0000313" key="2">
    <source>
        <dbReference type="Proteomes" id="UP000323426"/>
    </source>
</evidence>
<dbReference type="InterPro" id="IPR009057">
    <property type="entry name" value="Homeodomain-like_sf"/>
</dbReference>
<protein>
    <submittedName>
        <fullName evidence="1">TetR/AcrR family transcriptional regulator</fullName>
    </submittedName>
</protein>
<dbReference type="SUPFAM" id="SSF48498">
    <property type="entry name" value="Tetracyclin repressor-like, C-terminal domain"/>
    <property type="match status" value="1"/>
</dbReference>
<reference evidence="1 2" key="1">
    <citation type="submission" date="2019-09" db="EMBL/GenBank/DDBJ databases">
        <title>Genome sequence and assembly of Adhaeribacter sp.</title>
        <authorList>
            <person name="Chhetri G."/>
        </authorList>
    </citation>
    <scope>NUCLEOTIDE SEQUENCE [LARGE SCALE GENOMIC DNA]</scope>
    <source>
        <strain evidence="1 2">DK36</strain>
    </source>
</reference>
<sequence>MTLKETIIQEALTLFQREGLENISESYLLNKLDISQATFREIFKSIPDLVNQVIEYDLQVQRNEHVKLLSNSPNAVEDIMRLLVQGINQVKRINPLYYLHLQQNFPQAWQIGIAHLYSYSYPQIHGIINKGVLEANFRKDINIPLVTKIIMEQLNMLLNPGLFPPERYNLAEVFRSIFLYYLRGLCTDIGARQAENFFAHNQI</sequence>
<accession>A0A5M6DBW1</accession>
<name>A0A5M6DBW1_9BACT</name>
<dbReference type="EMBL" id="VWSF01000009">
    <property type="protein sequence ID" value="KAA5545031.1"/>
    <property type="molecule type" value="Genomic_DNA"/>
</dbReference>